<reference evidence="18 20" key="2">
    <citation type="submission" date="2016-11" db="EMBL/GenBank/DDBJ databases">
        <authorList>
            <person name="Jaros S."/>
            <person name="Januszkiewicz K."/>
            <person name="Wedrychowicz H."/>
        </authorList>
    </citation>
    <scope>NUCLEOTIDE SEQUENCE [LARGE SCALE GENOMIC DNA]</scope>
    <source>
        <strain evidence="18 20">DSM 17137</strain>
    </source>
</reference>
<dbReference type="Proteomes" id="UP000033608">
    <property type="component" value="Unassembled WGS sequence"/>
</dbReference>
<dbReference type="FunFam" id="2.40.10.120:FF:000007">
    <property type="entry name" value="Periplasmic serine endoprotease DegP-like"/>
    <property type="match status" value="1"/>
</dbReference>
<dbReference type="Proteomes" id="UP000184533">
    <property type="component" value="Unassembled WGS sequence"/>
</dbReference>
<reference evidence="17 19" key="1">
    <citation type="submission" date="2015-03" db="EMBL/GenBank/DDBJ databases">
        <authorList>
            <person name="Hassan Y.I."/>
            <person name="Lepp D."/>
            <person name="Zhou T."/>
        </authorList>
    </citation>
    <scope>NUCLEOTIDE SEQUENCE [LARGE SCALE GENOMIC DNA]</scope>
    <source>
        <strain evidence="17 19">DSM 17137</strain>
    </source>
</reference>
<dbReference type="AlphaFoldDB" id="A0A0F5LW91"/>
<evidence type="ECO:0000256" key="14">
    <source>
        <dbReference type="PIRSR" id="PIRSR611782-1"/>
    </source>
</evidence>
<evidence type="ECO:0000256" key="2">
    <source>
        <dbReference type="ARBA" id="ARBA00004418"/>
    </source>
</evidence>
<accession>A0A0F5LW91</accession>
<evidence type="ECO:0000259" key="16">
    <source>
        <dbReference type="PROSITE" id="PS50106"/>
    </source>
</evidence>
<feature type="binding site" evidence="15">
    <location>
        <position position="75"/>
    </location>
    <ligand>
        <name>substrate</name>
    </ligand>
</feature>
<dbReference type="Pfam" id="PF13365">
    <property type="entry name" value="Trypsin_2"/>
    <property type="match status" value="1"/>
</dbReference>
<evidence type="ECO:0000256" key="11">
    <source>
        <dbReference type="ARBA" id="ARBA00022825"/>
    </source>
</evidence>
<feature type="binding site" evidence="15">
    <location>
        <position position="180"/>
    </location>
    <ligand>
        <name>substrate</name>
    </ligand>
</feature>
<evidence type="ECO:0000256" key="3">
    <source>
        <dbReference type="ARBA" id="ARBA00010541"/>
    </source>
</evidence>
<evidence type="ECO:0000313" key="19">
    <source>
        <dbReference type="Proteomes" id="UP000033608"/>
    </source>
</evidence>
<evidence type="ECO:0000256" key="13">
    <source>
        <dbReference type="ARBA" id="ARBA00032850"/>
    </source>
</evidence>
<proteinExistence type="inferred from homology"/>
<feature type="domain" description="PDZ" evidence="16">
    <location>
        <begin position="296"/>
        <end position="387"/>
    </location>
</feature>
<sequence length="508" mass="51549">MRPTVISRTRRWLGASALALMVGVGGVSTAFVLTSGAANAQAQNVAQITVPQVVQPGFADLVEAVKPAVVSILVEAQESNDGPRSVQRGGGEFNFNMPDLPEGHPFRDFFNQFGNRGGGQSDKAPAPRKYMAAGSGFVISADGYIVTNNHVVEGATKVTVVFDDGTEQVATIVGTDERTDLAVVKIEGTDLPFVNFEGDPSRVGDWVVAVGNPFGLGGTVTVGVISGSGRNIGGSSYGDFLQIDAAVNTGNSGGPAFNTAGEVVGVNTAIYSPNGGNVGIAFAIPAATAKQIVGQLIENGSVTRGYLGVSIQDVTKDIADGVGLPSAKGAIVRDPAADGPALAAGIKSGDIITAVDGDPIDDALDLSRTIAGKAPDSTVELTIWRDGAETKLSVTLKVLTEDAAAAQPDAPVPPAEVAPAQSSVGLTLVPNADGSGGLLIQNVEADSPAAQKGLAVGDAILEVDNKPVATFDEFEAAIAGVKEKGLNTALVKASRGGEARFIGLPLSE</sequence>
<dbReference type="InterPro" id="IPR001940">
    <property type="entry name" value="Peptidase_S1C"/>
</dbReference>
<keyword evidence="7" id="KW-0732">Signal</keyword>
<dbReference type="EC" id="3.4.21.107" evidence="4"/>
<dbReference type="GO" id="GO:0042597">
    <property type="term" value="C:periplasmic space"/>
    <property type="evidence" value="ECO:0007669"/>
    <property type="project" value="UniProtKB-SubCell"/>
</dbReference>
<evidence type="ECO:0000256" key="12">
    <source>
        <dbReference type="ARBA" id="ARBA00023016"/>
    </source>
</evidence>
<dbReference type="InterPro" id="IPR011782">
    <property type="entry name" value="Pept_S1C_Do"/>
</dbReference>
<dbReference type="Pfam" id="PF13180">
    <property type="entry name" value="PDZ_2"/>
    <property type="match status" value="2"/>
</dbReference>
<dbReference type="RefSeq" id="WP_046133573.1">
    <property type="nucleotide sequence ID" value="NZ_FQVC01000001.1"/>
</dbReference>
<dbReference type="PRINTS" id="PR00834">
    <property type="entry name" value="PROTEASES2C"/>
</dbReference>
<feature type="domain" description="PDZ" evidence="16">
    <location>
        <begin position="421"/>
        <end position="476"/>
    </location>
</feature>
<evidence type="ECO:0000256" key="7">
    <source>
        <dbReference type="ARBA" id="ARBA00022729"/>
    </source>
</evidence>
<dbReference type="PATRIC" id="fig|1121477.3.peg.1300"/>
<keyword evidence="10" id="KW-0378">Hydrolase</keyword>
<dbReference type="CDD" id="cd10839">
    <property type="entry name" value="cpPDZ1_DegP-like"/>
    <property type="match status" value="1"/>
</dbReference>
<evidence type="ECO:0000256" key="15">
    <source>
        <dbReference type="PIRSR" id="PIRSR611782-2"/>
    </source>
</evidence>
<feature type="active site" description="Charge relay system" evidence="14">
    <location>
        <position position="180"/>
    </location>
</feature>
<evidence type="ECO:0000256" key="6">
    <source>
        <dbReference type="ARBA" id="ARBA00022670"/>
    </source>
</evidence>
<dbReference type="InterPro" id="IPR001478">
    <property type="entry name" value="PDZ"/>
</dbReference>
<dbReference type="GO" id="GO:0006508">
    <property type="term" value="P:proteolysis"/>
    <property type="evidence" value="ECO:0007669"/>
    <property type="project" value="UniProtKB-KW"/>
</dbReference>
<dbReference type="SMART" id="SM00228">
    <property type="entry name" value="PDZ"/>
    <property type="match status" value="2"/>
</dbReference>
<organism evidence="17 19">
    <name type="scientific">Devosia limi DSM 17137</name>
    <dbReference type="NCBI Taxonomy" id="1121477"/>
    <lineage>
        <taxon>Bacteria</taxon>
        <taxon>Pseudomonadati</taxon>
        <taxon>Pseudomonadota</taxon>
        <taxon>Alphaproteobacteria</taxon>
        <taxon>Hyphomicrobiales</taxon>
        <taxon>Devosiaceae</taxon>
        <taxon>Devosia</taxon>
    </lineage>
</organism>
<dbReference type="EMBL" id="LAJF01000024">
    <property type="protein sequence ID" value="KKB86630.1"/>
    <property type="molecule type" value="Genomic_DNA"/>
</dbReference>
<dbReference type="InterPro" id="IPR036034">
    <property type="entry name" value="PDZ_sf"/>
</dbReference>
<dbReference type="PANTHER" id="PTHR22939:SF130">
    <property type="entry name" value="PERIPLASMIC SERINE ENDOPROTEASE DEGP-LIKE-RELATED"/>
    <property type="match status" value="1"/>
</dbReference>
<keyword evidence="8" id="KW-0677">Repeat</keyword>
<evidence type="ECO:0000313" key="17">
    <source>
        <dbReference type="EMBL" id="KKB86630.1"/>
    </source>
</evidence>
<feature type="active site" description="Charge relay system" evidence="14">
    <location>
        <position position="252"/>
    </location>
</feature>
<keyword evidence="19" id="KW-1185">Reference proteome</keyword>
<feature type="binding site" evidence="15">
    <location>
        <begin position="250"/>
        <end position="252"/>
    </location>
    <ligand>
        <name>substrate</name>
    </ligand>
</feature>
<dbReference type="GO" id="GO:0004252">
    <property type="term" value="F:serine-type endopeptidase activity"/>
    <property type="evidence" value="ECO:0007669"/>
    <property type="project" value="InterPro"/>
</dbReference>
<keyword evidence="9" id="KW-0574">Periplasm</keyword>
<feature type="binding site" evidence="15">
    <location>
        <position position="150"/>
    </location>
    <ligand>
        <name>substrate</name>
    </ligand>
</feature>
<keyword evidence="12" id="KW-0346">Stress response</keyword>
<keyword evidence="6 18" id="KW-0645">Protease</keyword>
<evidence type="ECO:0000256" key="5">
    <source>
        <dbReference type="ARBA" id="ARBA00013958"/>
    </source>
</evidence>
<dbReference type="PANTHER" id="PTHR22939">
    <property type="entry name" value="SERINE PROTEASE FAMILY S1C HTRA-RELATED"/>
    <property type="match status" value="1"/>
</dbReference>
<dbReference type="InterPro" id="IPR009003">
    <property type="entry name" value="Peptidase_S1_PA"/>
</dbReference>
<dbReference type="NCBIfam" id="TIGR02037">
    <property type="entry name" value="degP_htrA_DO"/>
    <property type="match status" value="1"/>
</dbReference>
<evidence type="ECO:0000256" key="1">
    <source>
        <dbReference type="ARBA" id="ARBA00001772"/>
    </source>
</evidence>
<protein>
    <recommendedName>
        <fullName evidence="5">Probable periplasmic serine endoprotease DegP-like</fullName>
        <ecNumber evidence="4">3.4.21.107</ecNumber>
    </recommendedName>
    <alternativeName>
        <fullName evidence="13">Protease Do</fullName>
    </alternativeName>
</protein>
<dbReference type="SUPFAM" id="SSF50156">
    <property type="entry name" value="PDZ domain-like"/>
    <property type="match status" value="2"/>
</dbReference>
<comment type="subcellular location">
    <subcellularLocation>
        <location evidence="2">Periplasm</location>
    </subcellularLocation>
</comment>
<dbReference type="Gene3D" id="2.40.10.120">
    <property type="match status" value="1"/>
</dbReference>
<evidence type="ECO:0000256" key="4">
    <source>
        <dbReference type="ARBA" id="ARBA00013035"/>
    </source>
</evidence>
<dbReference type="PROSITE" id="PS50106">
    <property type="entry name" value="PDZ"/>
    <property type="match status" value="2"/>
</dbReference>
<evidence type="ECO:0000256" key="9">
    <source>
        <dbReference type="ARBA" id="ARBA00022764"/>
    </source>
</evidence>
<evidence type="ECO:0000256" key="8">
    <source>
        <dbReference type="ARBA" id="ARBA00022737"/>
    </source>
</evidence>
<gene>
    <name evidence="18" type="ORF">SAMN02745223_00242</name>
    <name evidence="17" type="ORF">VW29_01295</name>
</gene>
<dbReference type="EMBL" id="FQVC01000001">
    <property type="protein sequence ID" value="SHE38633.1"/>
    <property type="molecule type" value="Genomic_DNA"/>
</dbReference>
<dbReference type="SUPFAM" id="SSF50494">
    <property type="entry name" value="Trypsin-like serine proteases"/>
    <property type="match status" value="1"/>
</dbReference>
<evidence type="ECO:0000313" key="18">
    <source>
        <dbReference type="EMBL" id="SHE38633.1"/>
    </source>
</evidence>
<dbReference type="OrthoDB" id="7358927at2"/>
<keyword evidence="11" id="KW-0720">Serine protease</keyword>
<dbReference type="Gene3D" id="2.30.42.10">
    <property type="match status" value="2"/>
</dbReference>
<comment type="similarity">
    <text evidence="3">Belongs to the peptidase S1C family.</text>
</comment>
<dbReference type="STRING" id="1121477.SAMN02745223_00242"/>
<evidence type="ECO:0000313" key="20">
    <source>
        <dbReference type="Proteomes" id="UP000184533"/>
    </source>
</evidence>
<comment type="catalytic activity">
    <reaction evidence="1">
        <text>Acts on substrates that are at least partially unfolded. The cleavage site P1 residue is normally between a pair of hydrophobic residues, such as Val-|-Val.</text>
        <dbReference type="EC" id="3.4.21.107"/>
    </reaction>
</comment>
<feature type="active site" description="Charge relay system" evidence="14">
    <location>
        <position position="150"/>
    </location>
</feature>
<name>A0A0F5LW91_9HYPH</name>
<evidence type="ECO:0000256" key="10">
    <source>
        <dbReference type="ARBA" id="ARBA00022801"/>
    </source>
</evidence>